<evidence type="ECO:0000313" key="4">
    <source>
        <dbReference type="Proteomes" id="UP000027337"/>
    </source>
</evidence>
<name>A0A061SLW5_9RHOB</name>
<proteinExistence type="predicted"/>
<accession>A0A061SLW5</accession>
<sequence>MKTMITAALFAVGLAGGALADPVLGVWKTEVDDGAYAHVKFAPCGPNFCGKIVRTFNAEGEYKSPNLGKTLFIDMTPDGNGKYSGSAWRPANGKIYKGSMTLKGNKLKAGGCVAGIICIKNTLTRIK</sequence>
<feature type="chain" id="PRO_5001606254" evidence="1">
    <location>
        <begin position="21"/>
        <end position="127"/>
    </location>
</feature>
<organism evidence="3 4">
    <name type="scientific">Sulfitobacter mediterraneus</name>
    <dbReference type="NCBI Taxonomy" id="83219"/>
    <lineage>
        <taxon>Bacteria</taxon>
        <taxon>Pseudomonadati</taxon>
        <taxon>Pseudomonadota</taxon>
        <taxon>Alphaproteobacteria</taxon>
        <taxon>Rhodobacterales</taxon>
        <taxon>Roseobacteraceae</taxon>
        <taxon>Sulfitobacter</taxon>
    </lineage>
</organism>
<feature type="domain" description="DUF2147" evidence="2">
    <location>
        <begin position="25"/>
        <end position="125"/>
    </location>
</feature>
<dbReference type="RefSeq" id="WP_037910843.1">
    <property type="nucleotide sequence ID" value="NZ_JEMU01000018.1"/>
</dbReference>
<keyword evidence="1" id="KW-0732">Signal</keyword>
<dbReference type="eggNOG" id="COG4731">
    <property type="taxonomic scope" value="Bacteria"/>
</dbReference>
<dbReference type="Gene3D" id="2.40.128.520">
    <property type="match status" value="1"/>
</dbReference>
<dbReference type="InterPro" id="IPR019223">
    <property type="entry name" value="DUF2147"/>
</dbReference>
<dbReference type="Proteomes" id="UP000027337">
    <property type="component" value="Unassembled WGS sequence"/>
</dbReference>
<reference evidence="3 4" key="1">
    <citation type="journal article" date="2014" name="Genome Announc.">
        <title>Draft Genome Sequences of Two Isolates of the Roseobacter Group, Sulfitobacter sp. Strains 3SOLIMAR09 and 1FIGIMAR09, from Harbors of Mallorca Island (Mediterranean Sea).</title>
        <authorList>
            <person name="Mas-Llado M."/>
            <person name="Pina-Villalonga J.M."/>
            <person name="Brunet-Galmes I."/>
            <person name="Nogales B."/>
            <person name="Bosch R."/>
        </authorList>
    </citation>
    <scope>NUCLEOTIDE SEQUENCE [LARGE SCALE GENOMIC DNA]</scope>
    <source>
        <strain evidence="3 4">1FIGIMAR09</strain>
    </source>
</reference>
<evidence type="ECO:0000313" key="3">
    <source>
        <dbReference type="EMBL" id="KAJ01862.1"/>
    </source>
</evidence>
<dbReference type="PANTHER" id="PTHR36919">
    <property type="entry name" value="BLR1215 PROTEIN"/>
    <property type="match status" value="1"/>
</dbReference>
<keyword evidence="4" id="KW-1185">Reference proteome</keyword>
<evidence type="ECO:0000259" key="2">
    <source>
        <dbReference type="Pfam" id="PF09917"/>
    </source>
</evidence>
<gene>
    <name evidence="3" type="ORF">PM02_17225</name>
</gene>
<dbReference type="PANTHER" id="PTHR36919:SF3">
    <property type="entry name" value="BLL5882 PROTEIN"/>
    <property type="match status" value="1"/>
</dbReference>
<protein>
    <submittedName>
        <fullName evidence="3">Imidazoleglycerol-phosphate dehydratase</fullName>
    </submittedName>
</protein>
<comment type="caution">
    <text evidence="3">The sequence shown here is derived from an EMBL/GenBank/DDBJ whole genome shotgun (WGS) entry which is preliminary data.</text>
</comment>
<feature type="signal peptide" evidence="1">
    <location>
        <begin position="1"/>
        <end position="20"/>
    </location>
</feature>
<dbReference type="AlphaFoldDB" id="A0A061SLW5"/>
<evidence type="ECO:0000256" key="1">
    <source>
        <dbReference type="SAM" id="SignalP"/>
    </source>
</evidence>
<dbReference type="Pfam" id="PF09917">
    <property type="entry name" value="DUF2147"/>
    <property type="match status" value="1"/>
</dbReference>
<dbReference type="STRING" id="83219.PM02_17225"/>
<dbReference type="EMBL" id="JEMU01000018">
    <property type="protein sequence ID" value="KAJ01862.1"/>
    <property type="molecule type" value="Genomic_DNA"/>
</dbReference>